<dbReference type="InterPro" id="IPR036179">
    <property type="entry name" value="Ig-like_dom_sf"/>
</dbReference>
<dbReference type="SMART" id="SM00181">
    <property type="entry name" value="EGF"/>
    <property type="match status" value="5"/>
</dbReference>
<dbReference type="PROSITE" id="PS00022">
    <property type="entry name" value="EGF_1"/>
    <property type="match status" value="4"/>
</dbReference>
<feature type="domain" description="Ig-like" evidence="15">
    <location>
        <begin position="265"/>
        <end position="347"/>
    </location>
</feature>
<feature type="disulfide bond" evidence="11">
    <location>
        <begin position="1547"/>
        <end position="1556"/>
    </location>
</feature>
<evidence type="ECO:0000259" key="14">
    <source>
        <dbReference type="PROSITE" id="PS50026"/>
    </source>
</evidence>
<evidence type="ECO:0000259" key="15">
    <source>
        <dbReference type="PROSITE" id="PS50835"/>
    </source>
</evidence>
<accession>A0A7R9QKL0</accession>
<evidence type="ECO:0000256" key="5">
    <source>
        <dbReference type="ARBA" id="ARBA00022737"/>
    </source>
</evidence>
<dbReference type="FunFam" id="2.10.25.10:FF:000033">
    <property type="entry name" value="Laminin subunit alpha 2"/>
    <property type="match status" value="1"/>
</dbReference>
<feature type="domain" description="Ig-like" evidence="15">
    <location>
        <begin position="733"/>
        <end position="817"/>
    </location>
</feature>
<feature type="disulfide bond" evidence="12">
    <location>
        <begin position="1758"/>
        <end position="1785"/>
    </location>
</feature>
<feature type="domain" description="EGF-like" evidence="14">
    <location>
        <begin position="1520"/>
        <end position="1557"/>
    </location>
</feature>
<dbReference type="Gene3D" id="2.60.120.200">
    <property type="match status" value="3"/>
</dbReference>
<dbReference type="SUPFAM" id="SSF49899">
    <property type="entry name" value="Concanavalin A-like lectins/glucanases"/>
    <property type="match status" value="3"/>
</dbReference>
<dbReference type="OrthoDB" id="6514856at2759"/>
<evidence type="ECO:0000256" key="8">
    <source>
        <dbReference type="ARBA" id="ARBA00023180"/>
    </source>
</evidence>
<dbReference type="InterPro" id="IPR003598">
    <property type="entry name" value="Ig_sub2"/>
</dbReference>
<dbReference type="EMBL" id="CAJPVJ010003671">
    <property type="protein sequence ID" value="CAG2167829.1"/>
    <property type="molecule type" value="Genomic_DNA"/>
</dbReference>
<feature type="disulfide bond" evidence="11">
    <location>
        <begin position="1305"/>
        <end position="1315"/>
    </location>
</feature>
<dbReference type="SUPFAM" id="SSF48726">
    <property type="entry name" value="Immunoglobulin"/>
    <property type="match status" value="10"/>
</dbReference>
<dbReference type="PROSITE" id="PS50026">
    <property type="entry name" value="EGF_3"/>
    <property type="match status" value="4"/>
</dbReference>
<dbReference type="PANTHER" id="PTHR10075:SF100">
    <property type="entry name" value="FASCICLIN-2"/>
    <property type="match status" value="1"/>
</dbReference>
<feature type="disulfide bond" evidence="11">
    <location>
        <begin position="1587"/>
        <end position="1596"/>
    </location>
</feature>
<feature type="domain" description="Laminin IV type A" evidence="16">
    <location>
        <begin position="1"/>
        <end position="72"/>
    </location>
</feature>
<dbReference type="GO" id="GO:0070593">
    <property type="term" value="P:dendrite self-avoidance"/>
    <property type="evidence" value="ECO:0007669"/>
    <property type="project" value="TreeGrafter"/>
</dbReference>
<dbReference type="SMART" id="SM00408">
    <property type="entry name" value="IGc2"/>
    <property type="match status" value="10"/>
</dbReference>
<dbReference type="GO" id="GO:0098632">
    <property type="term" value="F:cell-cell adhesion mediator activity"/>
    <property type="evidence" value="ECO:0007669"/>
    <property type="project" value="TreeGrafter"/>
</dbReference>
<comment type="caution">
    <text evidence="11">Lacks conserved residue(s) required for the propagation of feature annotation.</text>
</comment>
<dbReference type="InterPro" id="IPR003599">
    <property type="entry name" value="Ig_sub"/>
</dbReference>
<keyword evidence="11" id="KW-0245">EGF-like domain</keyword>
<dbReference type="GO" id="GO:0007156">
    <property type="term" value="P:homophilic cell adhesion via plasma membrane adhesion molecules"/>
    <property type="evidence" value="ECO:0007669"/>
    <property type="project" value="TreeGrafter"/>
</dbReference>
<feature type="non-terminal residue" evidence="17">
    <location>
        <position position="1795"/>
    </location>
</feature>
<dbReference type="GO" id="GO:0005509">
    <property type="term" value="F:calcium ion binding"/>
    <property type="evidence" value="ECO:0007669"/>
    <property type="project" value="InterPro"/>
</dbReference>
<dbReference type="InterPro" id="IPR056863">
    <property type="entry name" value="LMN_ATRN_NET-like_EGF"/>
</dbReference>
<evidence type="ECO:0000259" key="16">
    <source>
        <dbReference type="PROSITE" id="PS51115"/>
    </source>
</evidence>
<keyword evidence="7 11" id="KW-1015">Disulfide bond</keyword>
<dbReference type="InterPro" id="IPR001881">
    <property type="entry name" value="EGF-like_Ca-bd_dom"/>
</dbReference>
<dbReference type="SMART" id="SM00409">
    <property type="entry name" value="IG"/>
    <property type="match status" value="10"/>
</dbReference>
<evidence type="ECO:0000256" key="7">
    <source>
        <dbReference type="ARBA" id="ARBA00023157"/>
    </source>
</evidence>
<dbReference type="Pfam" id="PF00052">
    <property type="entry name" value="Laminin_B"/>
    <property type="match status" value="1"/>
</dbReference>
<proteinExistence type="predicted"/>
<feature type="disulfide bond" evidence="11">
    <location>
        <begin position="1289"/>
        <end position="1298"/>
    </location>
</feature>
<dbReference type="Pfam" id="PF00054">
    <property type="entry name" value="Laminin_G_1"/>
    <property type="match status" value="3"/>
</dbReference>
<dbReference type="InterPro" id="IPR000742">
    <property type="entry name" value="EGF"/>
</dbReference>
<feature type="domain" description="EGF-like" evidence="14">
    <location>
        <begin position="1260"/>
        <end position="1299"/>
    </location>
</feature>
<dbReference type="GO" id="GO:0030424">
    <property type="term" value="C:axon"/>
    <property type="evidence" value="ECO:0007669"/>
    <property type="project" value="TreeGrafter"/>
</dbReference>
<keyword evidence="18" id="KW-1185">Reference proteome</keyword>
<evidence type="ECO:0000259" key="13">
    <source>
        <dbReference type="PROSITE" id="PS50025"/>
    </source>
</evidence>
<dbReference type="InterPro" id="IPR007110">
    <property type="entry name" value="Ig-like_dom"/>
</dbReference>
<keyword evidence="4" id="KW-0732">Signal</keyword>
<dbReference type="PROSITE" id="PS01186">
    <property type="entry name" value="EGF_2"/>
    <property type="match status" value="2"/>
</dbReference>
<dbReference type="InterPro" id="IPR000034">
    <property type="entry name" value="Laminin_IV"/>
</dbReference>
<evidence type="ECO:0000256" key="9">
    <source>
        <dbReference type="ARBA" id="ARBA00023292"/>
    </source>
</evidence>
<dbReference type="FunFam" id="2.60.40.10:FF:000032">
    <property type="entry name" value="palladin isoform X1"/>
    <property type="match status" value="1"/>
</dbReference>
<sequence length="1795" mass="194558">ELKEGIWQRIDSNRYKASVLANREDFLLVFSNIEEFLIRATFHPNMQQTIIADIALDTAVPQNTGLQLAIENCRHNTRGENCEICGDGYYGDATRGSPDDCTPCPCPLITPSNSFSPSCRLDSDGQPTCNACATGYSGRNCEQCAFGYRGNPLQPGSRCELTSGSGPTIRVRIDEPKVQRVPIGAVVTFRCNGVSQISDITYNLVWTKESGSLPSRASEASGILTIPDVRPEYSGIYICTGSDLQSVAQDHSTLIVETSDQPAVPRVRIEPYYQEVRVGDTMEFKCTAEGYPPPEIKWTGGRNNILNPSATFINGLFRIDSVRKSDESEYFCHASNSAGSDSLRTILFVRGEDSPDVGSKPHVTISPVNYEARRGETVKFDCKATGSPVPDIKWSYSGGELPYDSRQIGGLLILARITEAHQGLYTCSARNTYGTTQGQARLTIESGRAIPTARIEPERQTIVQGHNGELRFTSGVPTPSIEWRRSDGSLFTQSTELLDGVLRFNRVTGDEDGAYICTAENIGGRVTAQAVLRIQGAPTVRILQSSPYRVRPHEKVRLECEATGDPKANLIWRRVSQQPYSSVPSLIGSTGTEGKAIIEISNVTAADAGCTCTSTFGTSEERIHLIVEDDLMGTVVPHVVVEDRVVTIAAGNRAAMRCFVRGTTRPVELSWIRVGNQSLPSSASIENGVLYIDDVKPQDSGEYQCLGTVDGKTVLFEARARLAVVGIWARAPPRIQLQPTRQKAKPGDSVTIDCSATGDQPITIDWSRIGGALPPGVYHHSGRLELRGIQLSDAGKYLCTAVNAAGKAEGVAEVIVEDSDYRDIVRKEETAFVGSNVELKCQFGGSPAPAISWSKDSMSLPENAREVNNELWIRNVRLENAGRYICTATSSHGVLLSRDYVILNVRVIPSLEVKIIANKERIYLGDHLTLQCQVSGDPSARVEWKTLSQSGPFAPNIVIRGSVLVVNGVKSENGGIYRCTVDTYAGTYNSDYVLAIEEMPTVAPDAVEKRSAPIGSTVVMDCQNSLELPVLYSWAKQGGALPTEATSDEEGVLTLRNVRGQDSGTYICTAKNDYVSIDIPHVLVVTGVVPYFSQTPLSYMVRPTLPDAYLTFDVEISFRPEDPNGLILYNGQKQNSGDFISLGLTDGRVELRYDLGAGMAILTGDRPIEMRKWHKVKFSRNKKDGVLQIDDQIAVKGTAPGLKIGLDLLEPLYIGGVPDFSQISKQNGFNKGFVGCISLFKVGTVTHELVNEAEAHSVTNCETCAPNTCANQGVCQETSLKTSGYTCVCAAGFSGNNCEKIGDSCFPGVCGSGRCLNKMNGGFDCFCPFGKSGLRCEKDILIREPTLSNDAYIAYPTPKDTLNKMSLQIKIKPKRLDDGLLVYSSQNHVGNGDFISLAIKNGSVEFRFDTGSGPAVLKSTLKIDTDEWVTIVAKRDLQKGSLKVGNSPPVFGESPGRTRGLNLRLPLYVGGWDKQQVTIAPFAEITHGFYGCVGHIEVNSVEIDLVDSVIDSSNVADCGSESPCQRMPCLNGGQCRDIGSTDFECICQKNFTGKVCQRVNGVCEMTNPCKNGAYCQNIDSHSYKCLCPIGFKGSVCSERHEFSDPEAVRLLGDGFLTFNTNLLPHSSSLADEVIKFTISTQEDEGLVFFHGQTPDANGIGKDFMAVAVNDGQIEFTFELGSGSAKIRSFVKVNDGSKHIIVVKRKGKEGSLTIDGTHESYGESSGSLQTLNASGDIYIGGLPDYTLMSGNRFTGFVGCISDIEIGTSGVLNIVTESKSAQNVLNCDELTSSGFIS</sequence>
<keyword evidence="3" id="KW-0272">Extracellular matrix</keyword>
<dbReference type="Pfam" id="PF24973">
    <property type="entry name" value="EGF_LMN_ATRN"/>
    <property type="match status" value="1"/>
</dbReference>
<feature type="domain" description="Ig-like" evidence="15">
    <location>
        <begin position="909"/>
        <end position="995"/>
    </location>
</feature>
<feature type="domain" description="Laminin G" evidence="13">
    <location>
        <begin position="1089"/>
        <end position="1275"/>
    </location>
</feature>
<keyword evidence="10" id="KW-0393">Immunoglobulin domain</keyword>
<dbReference type="SMART" id="SM00282">
    <property type="entry name" value="LamG"/>
    <property type="match status" value="3"/>
</dbReference>
<evidence type="ECO:0000313" key="18">
    <source>
        <dbReference type="Proteomes" id="UP000728032"/>
    </source>
</evidence>
<feature type="domain" description="Ig-like" evidence="15">
    <location>
        <begin position="361"/>
        <end position="443"/>
    </location>
</feature>
<feature type="domain" description="Ig-like" evidence="15">
    <location>
        <begin position="834"/>
        <end position="897"/>
    </location>
</feature>
<feature type="disulfide bond" evidence="11">
    <location>
        <begin position="1327"/>
        <end position="1336"/>
    </location>
</feature>
<protein>
    <recommendedName>
        <fullName evidence="19">Basement membrane-specific heparan sulfate proteoglycan core protein</fullName>
    </recommendedName>
</protein>
<dbReference type="InterPro" id="IPR013783">
    <property type="entry name" value="Ig-like_fold"/>
</dbReference>
<evidence type="ECO:0000256" key="2">
    <source>
        <dbReference type="ARBA" id="ARBA00022525"/>
    </source>
</evidence>
<dbReference type="CDD" id="cd00110">
    <property type="entry name" value="LamG"/>
    <property type="match status" value="3"/>
</dbReference>
<evidence type="ECO:0000256" key="1">
    <source>
        <dbReference type="ARBA" id="ARBA00004302"/>
    </source>
</evidence>
<feature type="domain" description="Ig-like" evidence="15">
    <location>
        <begin position="167"/>
        <end position="255"/>
    </location>
</feature>
<dbReference type="CDD" id="cd00055">
    <property type="entry name" value="EGF_Lam"/>
    <property type="match status" value="2"/>
</dbReference>
<dbReference type="InterPro" id="IPR013320">
    <property type="entry name" value="ConA-like_dom_sf"/>
</dbReference>
<dbReference type="SMART" id="SM00179">
    <property type="entry name" value="EGF_CA"/>
    <property type="match status" value="3"/>
</dbReference>
<dbReference type="EMBL" id="OC918496">
    <property type="protein sequence ID" value="CAD7649505.1"/>
    <property type="molecule type" value="Genomic_DNA"/>
</dbReference>
<dbReference type="CDD" id="cd00096">
    <property type="entry name" value="Ig"/>
    <property type="match status" value="1"/>
</dbReference>
<dbReference type="Proteomes" id="UP000728032">
    <property type="component" value="Unassembled WGS sequence"/>
</dbReference>
<feature type="domain" description="Ig-like" evidence="15">
    <location>
        <begin position="451"/>
        <end position="533"/>
    </location>
</feature>
<keyword evidence="6" id="KW-0084">Basement membrane</keyword>
<keyword evidence="2" id="KW-0964">Secreted</keyword>
<keyword evidence="5" id="KW-0677">Repeat</keyword>
<feature type="domain" description="Laminin G" evidence="13">
    <location>
        <begin position="1605"/>
        <end position="1785"/>
    </location>
</feature>
<feature type="domain" description="Ig-like" evidence="15">
    <location>
        <begin position="1000"/>
        <end position="1078"/>
    </location>
</feature>
<dbReference type="PROSITE" id="PS50025">
    <property type="entry name" value="LAM_G_DOMAIN"/>
    <property type="match status" value="3"/>
</dbReference>
<gene>
    <name evidence="17" type="ORF">ONB1V03_LOCUS7326</name>
</gene>
<feature type="domain" description="Laminin G" evidence="13">
    <location>
        <begin position="1342"/>
        <end position="1524"/>
    </location>
</feature>
<evidence type="ECO:0008006" key="19">
    <source>
        <dbReference type="Google" id="ProtNLM"/>
    </source>
</evidence>
<dbReference type="GO" id="GO:0007411">
    <property type="term" value="P:axon guidance"/>
    <property type="evidence" value="ECO:0007669"/>
    <property type="project" value="TreeGrafter"/>
</dbReference>
<evidence type="ECO:0000256" key="3">
    <source>
        <dbReference type="ARBA" id="ARBA00022530"/>
    </source>
</evidence>
<dbReference type="Gene3D" id="2.60.40.10">
    <property type="entry name" value="Immunoglobulins"/>
    <property type="match status" value="10"/>
</dbReference>
<dbReference type="InterPro" id="IPR013098">
    <property type="entry name" value="Ig_I-set"/>
</dbReference>
<dbReference type="SUPFAM" id="SSF57196">
    <property type="entry name" value="EGF/Laminin"/>
    <property type="match status" value="4"/>
</dbReference>
<dbReference type="GO" id="GO:0048513">
    <property type="term" value="P:animal organ development"/>
    <property type="evidence" value="ECO:0007669"/>
    <property type="project" value="UniProtKB-ARBA"/>
</dbReference>
<organism evidence="17">
    <name type="scientific">Oppiella nova</name>
    <dbReference type="NCBI Taxonomy" id="334625"/>
    <lineage>
        <taxon>Eukaryota</taxon>
        <taxon>Metazoa</taxon>
        <taxon>Ecdysozoa</taxon>
        <taxon>Arthropoda</taxon>
        <taxon>Chelicerata</taxon>
        <taxon>Arachnida</taxon>
        <taxon>Acari</taxon>
        <taxon>Acariformes</taxon>
        <taxon>Sarcoptiformes</taxon>
        <taxon>Oribatida</taxon>
        <taxon>Brachypylina</taxon>
        <taxon>Oppioidea</taxon>
        <taxon>Oppiidae</taxon>
        <taxon>Oppiella</taxon>
    </lineage>
</organism>
<dbReference type="PROSITE" id="PS50835">
    <property type="entry name" value="IG_LIKE"/>
    <property type="match status" value="10"/>
</dbReference>
<dbReference type="GO" id="GO:0005604">
    <property type="term" value="C:basement membrane"/>
    <property type="evidence" value="ECO:0007669"/>
    <property type="project" value="UniProtKB-SubCell"/>
</dbReference>
<feature type="domain" description="EGF-like" evidence="14">
    <location>
        <begin position="1301"/>
        <end position="1337"/>
    </location>
</feature>
<dbReference type="Gene3D" id="2.10.25.10">
    <property type="entry name" value="Laminin"/>
    <property type="match status" value="5"/>
</dbReference>
<dbReference type="CDD" id="cd00054">
    <property type="entry name" value="EGF_CA"/>
    <property type="match status" value="3"/>
</dbReference>
<evidence type="ECO:0000256" key="4">
    <source>
        <dbReference type="ARBA" id="ARBA00022729"/>
    </source>
</evidence>
<dbReference type="Pfam" id="PF00008">
    <property type="entry name" value="EGF"/>
    <property type="match status" value="3"/>
</dbReference>
<feature type="domain" description="EGF-like" evidence="14">
    <location>
        <begin position="1559"/>
        <end position="1597"/>
    </location>
</feature>
<dbReference type="Pfam" id="PF13927">
    <property type="entry name" value="Ig_3"/>
    <property type="match status" value="6"/>
</dbReference>
<name>A0A7R9QKL0_9ACAR</name>
<keyword evidence="8" id="KW-0325">Glycoprotein</keyword>
<reference evidence="17" key="1">
    <citation type="submission" date="2020-11" db="EMBL/GenBank/DDBJ databases">
        <authorList>
            <person name="Tran Van P."/>
        </authorList>
    </citation>
    <scope>NUCLEOTIDE SEQUENCE</scope>
</reference>
<dbReference type="PANTHER" id="PTHR10075">
    <property type="entry name" value="BASIGIN RELATED"/>
    <property type="match status" value="1"/>
</dbReference>
<evidence type="ECO:0000256" key="12">
    <source>
        <dbReference type="PROSITE-ProRule" id="PRU00122"/>
    </source>
</evidence>
<evidence type="ECO:0000256" key="6">
    <source>
        <dbReference type="ARBA" id="ARBA00022869"/>
    </source>
</evidence>
<comment type="subcellular location">
    <subcellularLocation>
        <location evidence="1">Secreted</location>
        <location evidence="1">Extracellular space</location>
        <location evidence="1">Extracellular matrix</location>
        <location evidence="1">Basement membrane</location>
    </subcellularLocation>
</comment>
<evidence type="ECO:0000256" key="11">
    <source>
        <dbReference type="PROSITE-ProRule" id="PRU00076"/>
    </source>
</evidence>
<dbReference type="InterPro" id="IPR002049">
    <property type="entry name" value="LE_dom"/>
</dbReference>
<dbReference type="PROSITE" id="PS51115">
    <property type="entry name" value="LAMININ_IVA"/>
    <property type="match status" value="1"/>
</dbReference>
<feature type="domain" description="Ig-like" evidence="15">
    <location>
        <begin position="637"/>
        <end position="705"/>
    </location>
</feature>
<evidence type="ECO:0000256" key="10">
    <source>
        <dbReference type="ARBA" id="ARBA00023319"/>
    </source>
</evidence>
<feature type="domain" description="Ig-like" evidence="15">
    <location>
        <begin position="538"/>
        <end position="609"/>
    </location>
</feature>
<dbReference type="InterPro" id="IPR001791">
    <property type="entry name" value="Laminin_G"/>
</dbReference>
<dbReference type="Pfam" id="PF00053">
    <property type="entry name" value="EGF_laminin"/>
    <property type="match status" value="1"/>
</dbReference>
<dbReference type="GO" id="GO:0005886">
    <property type="term" value="C:plasma membrane"/>
    <property type="evidence" value="ECO:0007669"/>
    <property type="project" value="TreeGrafter"/>
</dbReference>
<evidence type="ECO:0000313" key="17">
    <source>
        <dbReference type="EMBL" id="CAD7649505.1"/>
    </source>
</evidence>
<keyword evidence="9" id="KW-0424">Laminin EGF-like domain</keyword>
<dbReference type="Pfam" id="PF07679">
    <property type="entry name" value="I-set"/>
    <property type="match status" value="3"/>
</dbReference>